<sequence length="121" mass="12608">MFSKTALLAALLAAVASVTARPLDVWDPEITSPTAGVRWLPGDIHNITWDTSNAPADISEVSMIVLAKGGVEDIANPLAQGFDLRAGFVPVAIPLSTVSGDDYAIVLFGDSGNLSPTFTIL</sequence>
<dbReference type="AlphaFoldDB" id="K5WKP1"/>
<evidence type="ECO:0000256" key="1">
    <source>
        <dbReference type="SAM" id="SignalP"/>
    </source>
</evidence>
<dbReference type="OrthoDB" id="2317741at2759"/>
<protein>
    <submittedName>
        <fullName evidence="2">Uncharacterized protein</fullName>
    </submittedName>
</protein>
<organism evidence="2 3">
    <name type="scientific">Phanerochaete carnosa (strain HHB-10118-sp)</name>
    <name type="common">White-rot fungus</name>
    <name type="synonym">Peniophora carnosa</name>
    <dbReference type="NCBI Taxonomy" id="650164"/>
    <lineage>
        <taxon>Eukaryota</taxon>
        <taxon>Fungi</taxon>
        <taxon>Dikarya</taxon>
        <taxon>Basidiomycota</taxon>
        <taxon>Agaricomycotina</taxon>
        <taxon>Agaricomycetes</taxon>
        <taxon>Polyporales</taxon>
        <taxon>Phanerochaetaceae</taxon>
        <taxon>Phanerochaete</taxon>
    </lineage>
</organism>
<dbReference type="RefSeq" id="XP_007401057.1">
    <property type="nucleotide sequence ID" value="XM_007400995.1"/>
</dbReference>
<name>K5WKP1_PHACS</name>
<dbReference type="HOGENOM" id="CLU_083660_2_1_1"/>
<feature type="signal peptide" evidence="1">
    <location>
        <begin position="1"/>
        <end position="20"/>
    </location>
</feature>
<keyword evidence="3" id="KW-1185">Reference proteome</keyword>
<reference evidence="2 3" key="1">
    <citation type="journal article" date="2012" name="BMC Genomics">
        <title>Comparative genomics of the white-rot fungi, Phanerochaete carnosa and P. chrysosporium, to elucidate the genetic basis of the distinct wood types they colonize.</title>
        <authorList>
            <person name="Suzuki H."/>
            <person name="MacDonald J."/>
            <person name="Syed K."/>
            <person name="Salamov A."/>
            <person name="Hori C."/>
            <person name="Aerts A."/>
            <person name="Henrissat B."/>
            <person name="Wiebenga A."/>
            <person name="vanKuyk P.A."/>
            <person name="Barry K."/>
            <person name="Lindquist E."/>
            <person name="LaButti K."/>
            <person name="Lapidus A."/>
            <person name="Lucas S."/>
            <person name="Coutinho P."/>
            <person name="Gong Y."/>
            <person name="Samejima M."/>
            <person name="Mahadevan R."/>
            <person name="Abou-Zaid M."/>
            <person name="de Vries R.P."/>
            <person name="Igarashi K."/>
            <person name="Yadav J.S."/>
            <person name="Grigoriev I.V."/>
            <person name="Master E.R."/>
        </authorList>
    </citation>
    <scope>NUCLEOTIDE SEQUENCE [LARGE SCALE GENOMIC DNA]</scope>
    <source>
        <strain evidence="2 3">HHB-10118-sp</strain>
    </source>
</reference>
<dbReference type="GeneID" id="18907302"/>
<dbReference type="KEGG" id="pco:PHACADRAFT_104333"/>
<evidence type="ECO:0000313" key="3">
    <source>
        <dbReference type="Proteomes" id="UP000008370"/>
    </source>
</evidence>
<proteinExistence type="predicted"/>
<dbReference type="EMBL" id="JH930478">
    <property type="protein sequence ID" value="EKM50797.1"/>
    <property type="molecule type" value="Genomic_DNA"/>
</dbReference>
<keyword evidence="1" id="KW-0732">Signal</keyword>
<dbReference type="Proteomes" id="UP000008370">
    <property type="component" value="Unassembled WGS sequence"/>
</dbReference>
<accession>K5WKP1</accession>
<evidence type="ECO:0000313" key="2">
    <source>
        <dbReference type="EMBL" id="EKM50797.1"/>
    </source>
</evidence>
<feature type="chain" id="PRO_5003889487" evidence="1">
    <location>
        <begin position="21"/>
        <end position="121"/>
    </location>
</feature>
<gene>
    <name evidence="2" type="ORF">PHACADRAFT_104333</name>
</gene>
<dbReference type="InParanoid" id="K5WKP1"/>